<dbReference type="Proteomes" id="UP000522081">
    <property type="component" value="Unassembled WGS sequence"/>
</dbReference>
<reference evidence="2 3" key="1">
    <citation type="submission" date="2020-07" db="EMBL/GenBank/DDBJ databases">
        <title>Genomic Encyclopedia of Type Strains, Phase IV (KMG-IV): sequencing the most valuable type-strain genomes for metagenomic binning, comparative biology and taxonomic classification.</title>
        <authorList>
            <person name="Goeker M."/>
        </authorList>
    </citation>
    <scope>NUCLEOTIDE SEQUENCE [LARGE SCALE GENOMIC DNA]</scope>
    <source>
        <strain evidence="2 3">DSM 29043</strain>
    </source>
</reference>
<name>A0A7Z0BWR8_9SPHN</name>
<dbReference type="EMBL" id="JACBZF010000006">
    <property type="protein sequence ID" value="NYH96680.1"/>
    <property type="molecule type" value="Genomic_DNA"/>
</dbReference>
<keyword evidence="3" id="KW-1185">Reference proteome</keyword>
<evidence type="ECO:0000313" key="3">
    <source>
        <dbReference type="Proteomes" id="UP000522081"/>
    </source>
</evidence>
<comment type="caution">
    <text evidence="2">The sequence shown here is derived from an EMBL/GenBank/DDBJ whole genome shotgun (WGS) entry which is preliminary data.</text>
</comment>
<feature type="chain" id="PRO_5030729843" evidence="1">
    <location>
        <begin position="23"/>
        <end position="120"/>
    </location>
</feature>
<gene>
    <name evidence="2" type="ORF">FHS75_003031</name>
</gene>
<dbReference type="RefSeq" id="WP_179408505.1">
    <property type="nucleotide sequence ID" value="NZ_BMGF01000007.1"/>
</dbReference>
<accession>A0A7Z0BWR8</accession>
<proteinExistence type="predicted"/>
<evidence type="ECO:0000256" key="1">
    <source>
        <dbReference type="SAM" id="SignalP"/>
    </source>
</evidence>
<sequence length="120" mass="13080">MLKKMMTAVALAGVFMSVPAAAQDALAADEMHEHAAATKTIAKGVNQSTGNVARKMLDLVAREAKAKAMLEDSVEGKKRRMSLNEMIKCHDCKQEKQDCGDQAKSDVRNDCRKAKCQKKA</sequence>
<dbReference type="AlphaFoldDB" id="A0A7Z0BWR8"/>
<protein>
    <submittedName>
        <fullName evidence="2">Uncharacterized protein</fullName>
    </submittedName>
</protein>
<evidence type="ECO:0000313" key="2">
    <source>
        <dbReference type="EMBL" id="NYH96680.1"/>
    </source>
</evidence>
<feature type="signal peptide" evidence="1">
    <location>
        <begin position="1"/>
        <end position="22"/>
    </location>
</feature>
<organism evidence="2 3">
    <name type="scientific">Novosphingobium marinum</name>
    <dbReference type="NCBI Taxonomy" id="1514948"/>
    <lineage>
        <taxon>Bacteria</taxon>
        <taxon>Pseudomonadati</taxon>
        <taxon>Pseudomonadota</taxon>
        <taxon>Alphaproteobacteria</taxon>
        <taxon>Sphingomonadales</taxon>
        <taxon>Sphingomonadaceae</taxon>
        <taxon>Novosphingobium</taxon>
    </lineage>
</organism>
<keyword evidence="1" id="KW-0732">Signal</keyword>